<proteinExistence type="predicted"/>
<organism evidence="2 3">
    <name type="scientific">Paramecium sonneborni</name>
    <dbReference type="NCBI Taxonomy" id="65129"/>
    <lineage>
        <taxon>Eukaryota</taxon>
        <taxon>Sar</taxon>
        <taxon>Alveolata</taxon>
        <taxon>Ciliophora</taxon>
        <taxon>Intramacronucleata</taxon>
        <taxon>Oligohymenophorea</taxon>
        <taxon>Peniculida</taxon>
        <taxon>Parameciidae</taxon>
        <taxon>Paramecium</taxon>
    </lineage>
</organism>
<dbReference type="PANTHER" id="PTHR46809">
    <property type="entry name" value="STROMAL CELL-DERIVED FACTOR 2-LIKE PROTEIN"/>
    <property type="match status" value="1"/>
</dbReference>
<sequence>MQQLDQDFQIGEVVQIKNKKTGCYLAATGFNTVEKGMLFGSTINYNDYYVVGSDDPNSHYTLWTIKKAFNDSFRINYGDLVFFRNLSTKMFLVYNFEKYSEVSNQVRVSLNETKQDFFPFILQQQDESIFQNKKYQVKSGVQLKIQTTKLTHFLQGSNKNYTTKQVKDFKEICCGQESDYNYWEILKLTPEQQQFFEIQQTQQLQMNIQEIFDSDKIIIRNYKTGYSLHSHKRKYKSTGNQEVTCFGYERDENDWWMIKQTFQMAQKIIQDQMPINLIHQETISYLTVDEQNQAKSKNGNQVRCTKSSMQQSFIIITIDNQQLVVGKPFMLFYQPLNKYLCQGPQLTEMQTTQYEIIMTDKLSTFCLWIIEQKNK</sequence>
<evidence type="ECO:0000313" key="3">
    <source>
        <dbReference type="Proteomes" id="UP000692954"/>
    </source>
</evidence>
<evidence type="ECO:0000313" key="2">
    <source>
        <dbReference type="EMBL" id="CAD8074372.1"/>
    </source>
</evidence>
<feature type="domain" description="MIR" evidence="1">
    <location>
        <begin position="208"/>
        <end position="261"/>
    </location>
</feature>
<dbReference type="OrthoDB" id="5588846at2759"/>
<dbReference type="InterPro" id="IPR016093">
    <property type="entry name" value="MIR_motif"/>
</dbReference>
<reference evidence="2" key="1">
    <citation type="submission" date="2021-01" db="EMBL/GenBank/DDBJ databases">
        <authorList>
            <consortium name="Genoscope - CEA"/>
            <person name="William W."/>
        </authorList>
    </citation>
    <scope>NUCLEOTIDE SEQUENCE</scope>
</reference>
<dbReference type="Proteomes" id="UP000692954">
    <property type="component" value="Unassembled WGS sequence"/>
</dbReference>
<dbReference type="PROSITE" id="PS50919">
    <property type="entry name" value="MIR"/>
    <property type="match status" value="1"/>
</dbReference>
<name>A0A8S1M6F7_9CILI</name>
<comment type="caution">
    <text evidence="2">The sequence shown here is derived from an EMBL/GenBank/DDBJ whole genome shotgun (WGS) entry which is preliminary data.</text>
</comment>
<dbReference type="EMBL" id="CAJJDN010000032">
    <property type="protein sequence ID" value="CAD8074372.1"/>
    <property type="molecule type" value="Genomic_DNA"/>
</dbReference>
<gene>
    <name evidence="2" type="ORF">PSON_ATCC_30995.1.T0320036</name>
</gene>
<protein>
    <recommendedName>
        <fullName evidence="1">MIR domain-containing protein</fullName>
    </recommendedName>
</protein>
<dbReference type="AlphaFoldDB" id="A0A8S1M6F7"/>
<dbReference type="PANTHER" id="PTHR46809:SF2">
    <property type="entry name" value="GH21273P"/>
    <property type="match status" value="1"/>
</dbReference>
<evidence type="ECO:0000259" key="1">
    <source>
        <dbReference type="PROSITE" id="PS50919"/>
    </source>
</evidence>
<dbReference type="SMART" id="SM00472">
    <property type="entry name" value="MIR"/>
    <property type="match status" value="3"/>
</dbReference>
<keyword evidence="3" id="KW-1185">Reference proteome</keyword>
<accession>A0A8S1M6F7</accession>